<accession>A0AAD6HPK6</accession>
<dbReference type="GO" id="GO:0004553">
    <property type="term" value="F:hydrolase activity, hydrolyzing O-glycosyl compounds"/>
    <property type="evidence" value="ECO:0007669"/>
    <property type="project" value="UniProtKB-ARBA"/>
</dbReference>
<dbReference type="InterPro" id="IPR041036">
    <property type="entry name" value="GH5_C"/>
</dbReference>
<dbReference type="InterPro" id="IPR017853">
    <property type="entry name" value="GH"/>
</dbReference>
<keyword evidence="7" id="KW-1185">Reference proteome</keyword>
<evidence type="ECO:0000256" key="4">
    <source>
        <dbReference type="SAM" id="MobiDB-lite"/>
    </source>
</evidence>
<dbReference type="PANTHER" id="PTHR31308">
    <property type="match status" value="1"/>
</dbReference>
<feature type="region of interest" description="Disordered" evidence="4">
    <location>
        <begin position="79"/>
        <end position="100"/>
    </location>
</feature>
<dbReference type="InterPro" id="IPR052066">
    <property type="entry name" value="Glycosphingolipid_Hydrolases"/>
</dbReference>
<dbReference type="Gene3D" id="2.60.40.1180">
    <property type="entry name" value="Golgi alpha-mannosidase II"/>
    <property type="match status" value="1"/>
</dbReference>
<organism evidence="6 7">
    <name type="scientific">Penicillium malachiteum</name>
    <dbReference type="NCBI Taxonomy" id="1324776"/>
    <lineage>
        <taxon>Eukaryota</taxon>
        <taxon>Fungi</taxon>
        <taxon>Dikarya</taxon>
        <taxon>Ascomycota</taxon>
        <taxon>Pezizomycotina</taxon>
        <taxon>Eurotiomycetes</taxon>
        <taxon>Eurotiomycetidae</taxon>
        <taxon>Eurotiales</taxon>
        <taxon>Aspergillaceae</taxon>
        <taxon>Penicillium</taxon>
    </lineage>
</organism>
<dbReference type="GO" id="GO:1901136">
    <property type="term" value="P:carbohydrate derivative catabolic process"/>
    <property type="evidence" value="ECO:0007669"/>
    <property type="project" value="UniProtKB-ARBA"/>
</dbReference>
<evidence type="ECO:0000313" key="7">
    <source>
        <dbReference type="Proteomes" id="UP001215712"/>
    </source>
</evidence>
<dbReference type="AlphaFoldDB" id="A0AAD6HPK6"/>
<evidence type="ECO:0000313" key="6">
    <source>
        <dbReference type="EMBL" id="KAJ5728284.1"/>
    </source>
</evidence>
<evidence type="ECO:0000256" key="2">
    <source>
        <dbReference type="ARBA" id="ARBA00022801"/>
    </source>
</evidence>
<dbReference type="Pfam" id="PF18564">
    <property type="entry name" value="Glyco_hydro_5_C"/>
    <property type="match status" value="1"/>
</dbReference>
<proteinExistence type="inferred from homology"/>
<sequence length="395" mass="45048">MHDMEMNVVRLGHPWAGAEPIRGEYNQTFLDIMNEQTKLAEDHRIYVLVDVHQDKLARQFCGHGVPDWFVEKDWMPNSSRSPAPLTKPCTTDSGGFPSPTAQCEQFPWEMHYGTYAASNAFGRLYSNHDGLGMHSQPNGRGYNLLNEPWAGDVWANPLLWGFGVADHMVLEEVWNRAAKEIHKVENDTLIWFEGTAWDIKSGFNDVPLGDGSKTVHSFHYYHPPQAWSIWNTLKNRDIDNQRLKTAGVFTELTFWYRDGSEPKDLADAMRATDAHMVSWMGWGYEDLYDSSGQPKPELAKQNSRPYPAAVAGKAYSYDFEELLGTFTLKFRSDPDMDAPTEIIMPPSTFPKKPFIAIEPEGSMEEYQKDNRTLALFTSKSLQTPMDIKVIIQVRK</sequence>
<dbReference type="PANTHER" id="PTHR31308:SF3">
    <property type="entry name" value="ENDOGLYCOCERAMIDASE"/>
    <property type="match status" value="1"/>
</dbReference>
<name>A0AAD6HPK6_9EURO</name>
<dbReference type="Gene3D" id="3.20.20.80">
    <property type="entry name" value="Glycosidases"/>
    <property type="match status" value="1"/>
</dbReference>
<keyword evidence="2" id="KW-0378">Hydrolase</keyword>
<dbReference type="Proteomes" id="UP001215712">
    <property type="component" value="Unassembled WGS sequence"/>
</dbReference>
<dbReference type="SUPFAM" id="SSF51445">
    <property type="entry name" value="(Trans)glycosidases"/>
    <property type="match status" value="1"/>
</dbReference>
<dbReference type="InterPro" id="IPR013780">
    <property type="entry name" value="Glyco_hydro_b"/>
</dbReference>
<evidence type="ECO:0000259" key="5">
    <source>
        <dbReference type="Pfam" id="PF18564"/>
    </source>
</evidence>
<feature type="compositionally biased region" description="Polar residues" evidence="4">
    <location>
        <begin position="88"/>
        <end position="100"/>
    </location>
</feature>
<reference evidence="6" key="2">
    <citation type="submission" date="2023-01" db="EMBL/GenBank/DDBJ databases">
        <authorList>
            <person name="Petersen C."/>
        </authorList>
    </citation>
    <scope>NUCLEOTIDE SEQUENCE</scope>
    <source>
        <strain evidence="6">IBT 17514</strain>
    </source>
</reference>
<gene>
    <name evidence="6" type="ORF">N7493_004614</name>
</gene>
<dbReference type="GO" id="GO:0016042">
    <property type="term" value="P:lipid catabolic process"/>
    <property type="evidence" value="ECO:0007669"/>
    <property type="project" value="UniProtKB-ARBA"/>
</dbReference>
<reference evidence="6" key="1">
    <citation type="journal article" date="2023" name="IMA Fungus">
        <title>Comparative genomic study of the Penicillium genus elucidates a diverse pangenome and 15 lateral gene transfer events.</title>
        <authorList>
            <person name="Petersen C."/>
            <person name="Sorensen T."/>
            <person name="Nielsen M.R."/>
            <person name="Sondergaard T.E."/>
            <person name="Sorensen J.L."/>
            <person name="Fitzpatrick D.A."/>
            <person name="Frisvad J.C."/>
            <person name="Nielsen K.L."/>
        </authorList>
    </citation>
    <scope>NUCLEOTIDE SEQUENCE</scope>
    <source>
        <strain evidence="6">IBT 17514</strain>
    </source>
</reference>
<keyword evidence="3" id="KW-0326">Glycosidase</keyword>
<evidence type="ECO:0000256" key="3">
    <source>
        <dbReference type="ARBA" id="ARBA00023295"/>
    </source>
</evidence>
<dbReference type="EMBL" id="JAQJAN010000005">
    <property type="protein sequence ID" value="KAJ5728284.1"/>
    <property type="molecule type" value="Genomic_DNA"/>
</dbReference>
<evidence type="ECO:0000256" key="1">
    <source>
        <dbReference type="ARBA" id="ARBA00005641"/>
    </source>
</evidence>
<comment type="similarity">
    <text evidence="1">Belongs to the glycosyl hydrolase 5 (cellulase A) family.</text>
</comment>
<protein>
    <submittedName>
        <fullName evidence="6">Cellulase</fullName>
    </submittedName>
</protein>
<comment type="caution">
    <text evidence="6">The sequence shown here is derived from an EMBL/GenBank/DDBJ whole genome shotgun (WGS) entry which is preliminary data.</text>
</comment>
<feature type="domain" description="Glycoside hydrolase family 5 C-terminal" evidence="5">
    <location>
        <begin position="304"/>
        <end position="388"/>
    </location>
</feature>